<gene>
    <name evidence="1" type="ORF">CA54_22750</name>
</gene>
<accession>A0A5C6BMR0</accession>
<dbReference type="AlphaFoldDB" id="A0A5C6BMR0"/>
<organism evidence="1 2">
    <name type="scientific">Symmachiella macrocystis</name>
    <dbReference type="NCBI Taxonomy" id="2527985"/>
    <lineage>
        <taxon>Bacteria</taxon>
        <taxon>Pseudomonadati</taxon>
        <taxon>Planctomycetota</taxon>
        <taxon>Planctomycetia</taxon>
        <taxon>Planctomycetales</taxon>
        <taxon>Planctomycetaceae</taxon>
        <taxon>Symmachiella</taxon>
    </lineage>
</organism>
<proteinExistence type="predicted"/>
<dbReference type="Proteomes" id="UP000320735">
    <property type="component" value="Unassembled WGS sequence"/>
</dbReference>
<evidence type="ECO:0000313" key="1">
    <source>
        <dbReference type="EMBL" id="TWU13440.1"/>
    </source>
</evidence>
<sequence length="79" mass="8752">MRVSLNCAIREINKKSRIPTNSLTCGEWRERVGTRFHAGLSTAKTGSDVGVNQANSEEASAFSLFCVWTSQTEHSTPHR</sequence>
<evidence type="ECO:0000313" key="2">
    <source>
        <dbReference type="Proteomes" id="UP000320735"/>
    </source>
</evidence>
<name>A0A5C6BMR0_9PLAN</name>
<protein>
    <submittedName>
        <fullName evidence="1">Uncharacterized protein</fullName>
    </submittedName>
</protein>
<dbReference type="EMBL" id="SJPP01000001">
    <property type="protein sequence ID" value="TWU13440.1"/>
    <property type="molecule type" value="Genomic_DNA"/>
</dbReference>
<comment type="caution">
    <text evidence="1">The sequence shown here is derived from an EMBL/GenBank/DDBJ whole genome shotgun (WGS) entry which is preliminary data.</text>
</comment>
<keyword evidence="2" id="KW-1185">Reference proteome</keyword>
<reference evidence="1 2" key="1">
    <citation type="submission" date="2019-02" db="EMBL/GenBank/DDBJ databases">
        <title>Deep-cultivation of Planctomycetes and their phenomic and genomic characterization uncovers novel biology.</title>
        <authorList>
            <person name="Wiegand S."/>
            <person name="Jogler M."/>
            <person name="Boedeker C."/>
            <person name="Pinto D."/>
            <person name="Vollmers J."/>
            <person name="Rivas-Marin E."/>
            <person name="Kohn T."/>
            <person name="Peeters S.H."/>
            <person name="Heuer A."/>
            <person name="Rast P."/>
            <person name="Oberbeckmann S."/>
            <person name="Bunk B."/>
            <person name="Jeske O."/>
            <person name="Meyerdierks A."/>
            <person name="Storesund J.E."/>
            <person name="Kallscheuer N."/>
            <person name="Luecker S."/>
            <person name="Lage O.M."/>
            <person name="Pohl T."/>
            <person name="Merkel B.J."/>
            <person name="Hornburger P."/>
            <person name="Mueller R.-W."/>
            <person name="Bruemmer F."/>
            <person name="Labrenz M."/>
            <person name="Spormann A.M."/>
            <person name="Op Den Camp H."/>
            <person name="Overmann J."/>
            <person name="Amann R."/>
            <person name="Jetten M.S.M."/>
            <person name="Mascher T."/>
            <person name="Medema M.H."/>
            <person name="Devos D.P."/>
            <person name="Kaster A.-K."/>
            <person name="Ovreas L."/>
            <person name="Rohde M."/>
            <person name="Galperin M.Y."/>
            <person name="Jogler C."/>
        </authorList>
    </citation>
    <scope>NUCLEOTIDE SEQUENCE [LARGE SCALE GENOMIC DNA]</scope>
    <source>
        <strain evidence="1 2">CA54</strain>
    </source>
</reference>